<dbReference type="Proteomes" id="UP000078284">
    <property type="component" value="Chromosome 5"/>
</dbReference>
<sequence>MTPLIQFLLYIVLKDPTKRQFFLRENWGFFSYKGVERVHNLLKEEASSSSPHAPLHAIEVGHDDEVKVGKFSFKLRFGKIIFEENSKKSDALGKLPNCLQKRKKREMMP</sequence>
<name>A0A178UQT0_ARATH</name>
<reference evidence="2" key="1">
    <citation type="journal article" date="2016" name="Proc. Natl. Acad. Sci. U.S.A.">
        <title>Chromosome-level assembly of Arabidopsis thaliana Ler reveals the extent of translocation and inversion polymorphisms.</title>
        <authorList>
            <person name="Zapata L."/>
            <person name="Ding J."/>
            <person name="Willing E.M."/>
            <person name="Hartwig B."/>
            <person name="Bezdan D."/>
            <person name="Jiao W.B."/>
            <person name="Patel V."/>
            <person name="Velikkakam James G."/>
            <person name="Koornneef M."/>
            <person name="Ossowski S."/>
            <person name="Schneeberger K."/>
        </authorList>
    </citation>
    <scope>NUCLEOTIDE SEQUENCE [LARGE SCALE GENOMIC DNA]</scope>
    <source>
        <strain evidence="2">cv. Landsberg erecta</strain>
    </source>
</reference>
<comment type="caution">
    <text evidence="1">The sequence shown here is derived from an EMBL/GenBank/DDBJ whole genome shotgun (WGS) entry which is preliminary data.</text>
</comment>
<organism evidence="1 2">
    <name type="scientific">Arabidopsis thaliana</name>
    <name type="common">Mouse-ear cress</name>
    <dbReference type="NCBI Taxonomy" id="3702"/>
    <lineage>
        <taxon>Eukaryota</taxon>
        <taxon>Viridiplantae</taxon>
        <taxon>Streptophyta</taxon>
        <taxon>Embryophyta</taxon>
        <taxon>Tracheophyta</taxon>
        <taxon>Spermatophyta</taxon>
        <taxon>Magnoliopsida</taxon>
        <taxon>eudicotyledons</taxon>
        <taxon>Gunneridae</taxon>
        <taxon>Pentapetalae</taxon>
        <taxon>rosids</taxon>
        <taxon>malvids</taxon>
        <taxon>Brassicales</taxon>
        <taxon>Brassicaceae</taxon>
        <taxon>Camelineae</taxon>
        <taxon>Arabidopsis</taxon>
    </lineage>
</organism>
<proteinExistence type="predicted"/>
<dbReference type="EMBL" id="LUHQ01000005">
    <property type="protein sequence ID" value="OAO96003.1"/>
    <property type="molecule type" value="Genomic_DNA"/>
</dbReference>
<dbReference type="AlphaFoldDB" id="A0A178UQT0"/>
<evidence type="ECO:0000313" key="1">
    <source>
        <dbReference type="EMBL" id="OAO96003.1"/>
    </source>
</evidence>
<gene>
    <name evidence="1" type="ordered locus">AXX17_At5g27530</name>
</gene>
<protein>
    <submittedName>
        <fullName evidence="1">Uncharacterized protein</fullName>
    </submittedName>
</protein>
<accession>A0A178UQT0</accession>
<evidence type="ECO:0000313" key="2">
    <source>
        <dbReference type="Proteomes" id="UP000078284"/>
    </source>
</evidence>